<evidence type="ECO:0000256" key="2">
    <source>
        <dbReference type="ARBA" id="ARBA00022737"/>
    </source>
</evidence>
<keyword evidence="1 7" id="KW-0853">WD repeat</keyword>
<evidence type="ECO:0000256" key="5">
    <source>
        <dbReference type="ARBA" id="ARBA00037931"/>
    </source>
</evidence>
<feature type="compositionally biased region" description="Polar residues" evidence="8">
    <location>
        <begin position="269"/>
        <end position="278"/>
    </location>
</feature>
<comment type="function">
    <text evidence="4">Component of the ASTRA complex involved in chromatin remodeling.</text>
</comment>
<reference evidence="9 10" key="1">
    <citation type="submission" date="2015-11" db="EMBL/GenBank/DDBJ databases">
        <title>The genome of Debaryomyces fabryi.</title>
        <authorList>
            <person name="Tafer H."/>
            <person name="Lopandic K."/>
        </authorList>
    </citation>
    <scope>NUCLEOTIDE SEQUENCE [LARGE SCALE GENOMIC DNA]</scope>
    <source>
        <strain evidence="9 10">CBS 789</strain>
    </source>
</reference>
<name>A0A0V1Q7S1_9ASCO</name>
<dbReference type="GeneID" id="26837119"/>
<dbReference type="RefSeq" id="XP_015470341.1">
    <property type="nucleotide sequence ID" value="XM_015608940.1"/>
</dbReference>
<gene>
    <name evidence="9" type="ORF">AC631_00110</name>
</gene>
<dbReference type="PROSITE" id="PS50082">
    <property type="entry name" value="WD_REPEATS_2"/>
    <property type="match status" value="1"/>
</dbReference>
<keyword evidence="10" id="KW-1185">Reference proteome</keyword>
<keyword evidence="3" id="KW-0156">Chromatin regulator</keyword>
<dbReference type="PANTHER" id="PTHR19854:SF1">
    <property type="entry name" value="GUANINE NUCLEOTIDE-BINDING PROTEIN SUBUNIT BETA-LIKE PROTEIN 1"/>
    <property type="match status" value="1"/>
</dbReference>
<dbReference type="SUPFAM" id="SSF50978">
    <property type="entry name" value="WD40 repeat-like"/>
    <property type="match status" value="1"/>
</dbReference>
<dbReference type="InterPro" id="IPR015943">
    <property type="entry name" value="WD40/YVTN_repeat-like_dom_sf"/>
</dbReference>
<dbReference type="InterPro" id="IPR001680">
    <property type="entry name" value="WD40_rpt"/>
</dbReference>
<proteinExistence type="inferred from homology"/>
<dbReference type="SMART" id="SM00320">
    <property type="entry name" value="WD40"/>
    <property type="match status" value="4"/>
</dbReference>
<accession>A0A0V1Q7S1</accession>
<dbReference type="OrthoDB" id="7668193at2759"/>
<evidence type="ECO:0000256" key="6">
    <source>
        <dbReference type="ARBA" id="ARBA00040563"/>
    </source>
</evidence>
<keyword evidence="2" id="KW-0677">Repeat</keyword>
<dbReference type="Gene3D" id="2.130.10.10">
    <property type="entry name" value="YVTN repeat-like/Quinoprotein amine dehydrogenase"/>
    <property type="match status" value="1"/>
</dbReference>
<evidence type="ECO:0000256" key="1">
    <source>
        <dbReference type="ARBA" id="ARBA00022574"/>
    </source>
</evidence>
<evidence type="ECO:0000256" key="7">
    <source>
        <dbReference type="PROSITE-ProRule" id="PRU00221"/>
    </source>
</evidence>
<sequence>MKPIEVCSLRGHLNDITCTEPYYSAENVSLISADSKGWIIWWDINTRRPNCVWKGHDSNIVTIRQICNGLLLTHSKDSDIKIWDIEKFKDGSREMPAEKYNSVQYFNVGDAEENDNILKNELLEKFPLPEHTVIPVNALNYCNVDYSNYHLITPATTDSNNFDLYLIFKPSDQNDQSLEEKLNLKRVATSVDPWKLYKKTINHLNKEQGVESEIGNEDDILKRDRFGIMMKVMFVGDDLFYIGYESGHLIGFHIDFSGVTNNEKKEPTPHSTKPNKNVSGLSGLLGSKSKKSFDRTIINKDPEIKVVYINDSCSPNPILSLEVDKVGNRIICGSTGKQLTFHEIPHEFSHFREAKDCESYNLRHSGIQSISVNHSLLVVGFWDGIIKGYNRDINEVFKYSKRLPRIDVLESNNGQVQPHERESSMRLCTTKLVMPKETLKVSTKDYKSLIKRKRDITTANLLISSYYDGTITIFKI</sequence>
<feature type="repeat" description="WD" evidence="7">
    <location>
        <begin position="53"/>
        <end position="86"/>
    </location>
</feature>
<dbReference type="PANTHER" id="PTHR19854">
    <property type="entry name" value="TRANSDUCIN BETA-LIKE 3"/>
    <property type="match status" value="1"/>
</dbReference>
<evidence type="ECO:0000313" key="9">
    <source>
        <dbReference type="EMBL" id="KSA04239.1"/>
    </source>
</evidence>
<evidence type="ECO:0000256" key="8">
    <source>
        <dbReference type="SAM" id="MobiDB-lite"/>
    </source>
</evidence>
<evidence type="ECO:0000256" key="4">
    <source>
        <dbReference type="ARBA" id="ARBA00037338"/>
    </source>
</evidence>
<dbReference type="Proteomes" id="UP000054251">
    <property type="component" value="Unassembled WGS sequence"/>
</dbReference>
<dbReference type="InterPro" id="IPR036322">
    <property type="entry name" value="WD40_repeat_dom_sf"/>
</dbReference>
<comment type="caution">
    <text evidence="9">The sequence shown here is derived from an EMBL/GenBank/DDBJ whole genome shotgun (WGS) entry which is preliminary data.</text>
</comment>
<dbReference type="AlphaFoldDB" id="A0A0V1Q7S1"/>
<dbReference type="EMBL" id="LMYN01000001">
    <property type="protein sequence ID" value="KSA04239.1"/>
    <property type="molecule type" value="Genomic_DNA"/>
</dbReference>
<protein>
    <recommendedName>
        <fullName evidence="6">ASTRA-associated protein 1</fullName>
    </recommendedName>
</protein>
<evidence type="ECO:0000256" key="3">
    <source>
        <dbReference type="ARBA" id="ARBA00022853"/>
    </source>
</evidence>
<evidence type="ECO:0000313" key="10">
    <source>
        <dbReference type="Proteomes" id="UP000054251"/>
    </source>
</evidence>
<organism evidence="9 10">
    <name type="scientific">Debaryomyces fabryi</name>
    <dbReference type="NCBI Taxonomy" id="58627"/>
    <lineage>
        <taxon>Eukaryota</taxon>
        <taxon>Fungi</taxon>
        <taxon>Dikarya</taxon>
        <taxon>Ascomycota</taxon>
        <taxon>Saccharomycotina</taxon>
        <taxon>Pichiomycetes</taxon>
        <taxon>Debaryomycetaceae</taxon>
        <taxon>Debaryomyces</taxon>
    </lineage>
</organism>
<dbReference type="GO" id="GO:0006325">
    <property type="term" value="P:chromatin organization"/>
    <property type="evidence" value="ECO:0007669"/>
    <property type="project" value="UniProtKB-KW"/>
</dbReference>
<feature type="region of interest" description="Disordered" evidence="8">
    <location>
        <begin position="263"/>
        <end position="284"/>
    </location>
</feature>
<comment type="similarity">
    <text evidence="5">Belongs to the WD repeat ASA1 family.</text>
</comment>